<feature type="transmembrane region" description="Helical" evidence="2">
    <location>
        <begin position="273"/>
        <end position="293"/>
    </location>
</feature>
<dbReference type="CDD" id="cd01949">
    <property type="entry name" value="GGDEF"/>
    <property type="match status" value="1"/>
</dbReference>
<gene>
    <name evidence="4" type="ORF">AVDCRST_MAG30-4146</name>
</gene>
<dbReference type="NCBIfam" id="TIGR00254">
    <property type="entry name" value="GGDEF"/>
    <property type="match status" value="1"/>
</dbReference>
<accession>A0A6J4U030</accession>
<feature type="transmembrane region" description="Helical" evidence="2">
    <location>
        <begin position="95"/>
        <end position="117"/>
    </location>
</feature>
<dbReference type="PROSITE" id="PS50887">
    <property type="entry name" value="GGDEF"/>
    <property type="match status" value="1"/>
</dbReference>
<dbReference type="InterPro" id="IPR029787">
    <property type="entry name" value="Nucleotide_cyclase"/>
</dbReference>
<feature type="region of interest" description="Disordered" evidence="1">
    <location>
        <begin position="469"/>
        <end position="488"/>
    </location>
</feature>
<feature type="domain" description="GGDEF" evidence="3">
    <location>
        <begin position="343"/>
        <end position="477"/>
    </location>
</feature>
<keyword evidence="2" id="KW-0472">Membrane</keyword>
<dbReference type="EMBL" id="CADCVS010000541">
    <property type="protein sequence ID" value="CAA9535020.1"/>
    <property type="molecule type" value="Genomic_DNA"/>
</dbReference>
<dbReference type="GO" id="GO:0052621">
    <property type="term" value="F:diguanylate cyclase activity"/>
    <property type="evidence" value="ECO:0007669"/>
    <property type="project" value="TreeGrafter"/>
</dbReference>
<organism evidence="4">
    <name type="scientific">uncultured Solirubrobacteraceae bacterium</name>
    <dbReference type="NCBI Taxonomy" id="1162706"/>
    <lineage>
        <taxon>Bacteria</taxon>
        <taxon>Bacillati</taxon>
        <taxon>Actinomycetota</taxon>
        <taxon>Thermoleophilia</taxon>
        <taxon>Solirubrobacterales</taxon>
        <taxon>Solirubrobacteraceae</taxon>
        <taxon>environmental samples</taxon>
    </lineage>
</organism>
<dbReference type="PANTHER" id="PTHR45138">
    <property type="entry name" value="REGULATORY COMPONENTS OF SENSORY TRANSDUCTION SYSTEM"/>
    <property type="match status" value="1"/>
</dbReference>
<sequence>MKCDDTVDHDIGPAKPARPYRRAVELGAGTAIVTGLVVLIGGWALDVRELRTVIPGAVGMKAQAATLLACLGIAVLLLAPARISPRRAWAGRSLAVLPGVYGALVLGEYVFGWSLGIDEWPFVDRDGRLAGIAHPGRFAPTTGVSFVLLSGALLTLDAGHSWRWRPYELLVIPTALVSATSLIGYAYSIPTFYGPASAAKMAVHTAACFIALSIGIALSRPHGRLLALATTTDPGGVMLRRLMPLAVVGPLVLGWLHLRTVGAWGWFDLEVGTWWLAAGTTGGLGAIVWWCAASLSRGDRTRRELEGRLYELANSDDLTGLANRRRFDEELGRFVAYGRRYGRPGALVLFDLDGFKGVNDRYGHAAGDLVLAAVGGALRAGVRTTDVVARLGGDEFGVILPEVGADDAAKVAAGLVRAIASALADLPGGRSAVTASAGVAHVADYDGVEAEDLLRRADDAMYRAKALGGDGVSRAADERPEEPALSAV</sequence>
<reference evidence="4" key="1">
    <citation type="submission" date="2020-02" db="EMBL/GenBank/DDBJ databases">
        <authorList>
            <person name="Meier V. D."/>
        </authorList>
    </citation>
    <scope>NUCLEOTIDE SEQUENCE</scope>
    <source>
        <strain evidence="4">AVDCRST_MAG30</strain>
    </source>
</reference>
<protein>
    <submittedName>
        <fullName evidence="4">Diguanylate cyclase/phosphodiesterase (GGDEF &amp; EAL domains) with PAS/PAC sensor(S)</fullName>
    </submittedName>
</protein>
<dbReference type="InterPro" id="IPR050469">
    <property type="entry name" value="Diguanylate_Cyclase"/>
</dbReference>
<feature type="transmembrane region" description="Helical" evidence="2">
    <location>
        <begin position="201"/>
        <end position="221"/>
    </location>
</feature>
<dbReference type="InterPro" id="IPR000160">
    <property type="entry name" value="GGDEF_dom"/>
</dbReference>
<evidence type="ECO:0000256" key="1">
    <source>
        <dbReference type="SAM" id="MobiDB-lite"/>
    </source>
</evidence>
<feature type="transmembrane region" description="Helical" evidence="2">
    <location>
        <begin position="242"/>
        <end position="267"/>
    </location>
</feature>
<dbReference type="PANTHER" id="PTHR45138:SF9">
    <property type="entry name" value="DIGUANYLATE CYCLASE DGCM-RELATED"/>
    <property type="match status" value="1"/>
</dbReference>
<dbReference type="SUPFAM" id="SSF55073">
    <property type="entry name" value="Nucleotide cyclase"/>
    <property type="match status" value="1"/>
</dbReference>
<dbReference type="GO" id="GO:0043709">
    <property type="term" value="P:cell adhesion involved in single-species biofilm formation"/>
    <property type="evidence" value="ECO:0007669"/>
    <property type="project" value="TreeGrafter"/>
</dbReference>
<dbReference type="AlphaFoldDB" id="A0A6J4U030"/>
<evidence type="ECO:0000256" key="2">
    <source>
        <dbReference type="SAM" id="Phobius"/>
    </source>
</evidence>
<feature type="transmembrane region" description="Helical" evidence="2">
    <location>
        <begin position="23"/>
        <end position="44"/>
    </location>
</feature>
<evidence type="ECO:0000313" key="4">
    <source>
        <dbReference type="EMBL" id="CAA9535020.1"/>
    </source>
</evidence>
<name>A0A6J4U030_9ACTN</name>
<dbReference type="GO" id="GO:1902201">
    <property type="term" value="P:negative regulation of bacterial-type flagellum-dependent cell motility"/>
    <property type="evidence" value="ECO:0007669"/>
    <property type="project" value="TreeGrafter"/>
</dbReference>
<keyword evidence="2" id="KW-1133">Transmembrane helix</keyword>
<feature type="transmembrane region" description="Helical" evidence="2">
    <location>
        <begin position="64"/>
        <end position="83"/>
    </location>
</feature>
<dbReference type="SMART" id="SM00267">
    <property type="entry name" value="GGDEF"/>
    <property type="match status" value="1"/>
</dbReference>
<dbReference type="Gene3D" id="3.30.70.270">
    <property type="match status" value="1"/>
</dbReference>
<dbReference type="GO" id="GO:0005886">
    <property type="term" value="C:plasma membrane"/>
    <property type="evidence" value="ECO:0007669"/>
    <property type="project" value="TreeGrafter"/>
</dbReference>
<feature type="transmembrane region" description="Helical" evidence="2">
    <location>
        <begin position="168"/>
        <end position="189"/>
    </location>
</feature>
<dbReference type="FunFam" id="3.30.70.270:FF:000001">
    <property type="entry name" value="Diguanylate cyclase domain protein"/>
    <property type="match status" value="1"/>
</dbReference>
<evidence type="ECO:0000259" key="3">
    <source>
        <dbReference type="PROSITE" id="PS50887"/>
    </source>
</evidence>
<keyword evidence="2" id="KW-0812">Transmembrane</keyword>
<feature type="transmembrane region" description="Helical" evidence="2">
    <location>
        <begin position="137"/>
        <end position="156"/>
    </location>
</feature>
<proteinExistence type="predicted"/>
<dbReference type="Pfam" id="PF00990">
    <property type="entry name" value="GGDEF"/>
    <property type="match status" value="1"/>
</dbReference>
<dbReference type="InterPro" id="IPR043128">
    <property type="entry name" value="Rev_trsase/Diguanyl_cyclase"/>
</dbReference>